<feature type="domain" description="Uroporphyrinogen decarboxylase (URO-D)" evidence="12">
    <location>
        <begin position="317"/>
        <end position="326"/>
    </location>
</feature>
<feature type="binding site" evidence="10">
    <location>
        <position position="448"/>
    </location>
    <ligand>
        <name>substrate</name>
    </ligand>
</feature>
<dbReference type="OrthoDB" id="9806656at2"/>
<dbReference type="CDD" id="cd06578">
    <property type="entry name" value="HemD"/>
    <property type="match status" value="1"/>
</dbReference>
<evidence type="ECO:0000256" key="6">
    <source>
        <dbReference type="ARBA" id="ARBA00022490"/>
    </source>
</evidence>
<evidence type="ECO:0000256" key="4">
    <source>
        <dbReference type="ARBA" id="ARBA00011738"/>
    </source>
</evidence>
<feature type="binding site" evidence="10">
    <location>
        <position position="371"/>
    </location>
    <ligand>
        <name>substrate</name>
    </ligand>
</feature>
<keyword evidence="7 10" id="KW-0210">Decarboxylase</keyword>
<accession>A0A518AHP7</accession>
<dbReference type="GO" id="GO:0006782">
    <property type="term" value="P:protoporphyrinogen IX biosynthetic process"/>
    <property type="evidence" value="ECO:0007669"/>
    <property type="project" value="UniProtKB-UniRule"/>
</dbReference>
<feature type="domain" description="Uroporphyrinogen decarboxylase (URO-D)" evidence="13">
    <location>
        <begin position="436"/>
        <end position="452"/>
    </location>
</feature>
<protein>
    <recommendedName>
        <fullName evidence="5 10">Uroporphyrinogen decarboxylase</fullName>
        <shortName evidence="10">UPD</shortName>
        <shortName evidence="10">URO-D</shortName>
        <ecNumber evidence="5 10">4.1.1.37</ecNumber>
    </recommendedName>
</protein>
<dbReference type="FunFam" id="3.20.20.210:FF:000008">
    <property type="entry name" value="Uroporphyrinogen decarboxylase"/>
    <property type="match status" value="1"/>
</dbReference>
<keyword evidence="9 10" id="KW-0627">Porphyrin biosynthesis</keyword>
<evidence type="ECO:0000256" key="3">
    <source>
        <dbReference type="ARBA" id="ARBA00009935"/>
    </source>
</evidence>
<dbReference type="CDD" id="cd00717">
    <property type="entry name" value="URO-D"/>
    <property type="match status" value="1"/>
</dbReference>
<evidence type="ECO:0000256" key="9">
    <source>
        <dbReference type="ARBA" id="ARBA00023244"/>
    </source>
</evidence>
<keyword evidence="8 10" id="KW-0456">Lyase</keyword>
<evidence type="ECO:0000256" key="8">
    <source>
        <dbReference type="ARBA" id="ARBA00023239"/>
    </source>
</evidence>
<evidence type="ECO:0000313" key="14">
    <source>
        <dbReference type="EMBL" id="QDU54259.1"/>
    </source>
</evidence>
<dbReference type="NCBIfam" id="TIGR01464">
    <property type="entry name" value="hemE"/>
    <property type="match status" value="1"/>
</dbReference>
<dbReference type="PROSITE" id="PS00907">
    <property type="entry name" value="UROD_2"/>
    <property type="match status" value="1"/>
</dbReference>
<dbReference type="SUPFAM" id="SSF51726">
    <property type="entry name" value="UROD/MetE-like"/>
    <property type="match status" value="1"/>
</dbReference>
<dbReference type="RefSeq" id="WP_145245264.1">
    <property type="nucleotide sequence ID" value="NZ_CP036278.1"/>
</dbReference>
<dbReference type="Pfam" id="PF02602">
    <property type="entry name" value="HEM4"/>
    <property type="match status" value="1"/>
</dbReference>
<dbReference type="GO" id="GO:0005829">
    <property type="term" value="C:cytosol"/>
    <property type="evidence" value="ECO:0007669"/>
    <property type="project" value="UniProtKB-SubCell"/>
</dbReference>
<feature type="site" description="Transition state stabilizer" evidence="10">
    <location>
        <position position="371"/>
    </location>
</feature>
<evidence type="ECO:0000256" key="7">
    <source>
        <dbReference type="ARBA" id="ARBA00022793"/>
    </source>
</evidence>
<reference evidence="14 15" key="1">
    <citation type="submission" date="2019-02" db="EMBL/GenBank/DDBJ databases">
        <title>Deep-cultivation of Planctomycetes and their phenomic and genomic characterization uncovers novel biology.</title>
        <authorList>
            <person name="Wiegand S."/>
            <person name="Jogler M."/>
            <person name="Boedeker C."/>
            <person name="Pinto D."/>
            <person name="Vollmers J."/>
            <person name="Rivas-Marin E."/>
            <person name="Kohn T."/>
            <person name="Peeters S.H."/>
            <person name="Heuer A."/>
            <person name="Rast P."/>
            <person name="Oberbeckmann S."/>
            <person name="Bunk B."/>
            <person name="Jeske O."/>
            <person name="Meyerdierks A."/>
            <person name="Storesund J.E."/>
            <person name="Kallscheuer N."/>
            <person name="Luecker S."/>
            <person name="Lage O.M."/>
            <person name="Pohl T."/>
            <person name="Merkel B.J."/>
            <person name="Hornburger P."/>
            <person name="Mueller R.-W."/>
            <person name="Bruemmer F."/>
            <person name="Labrenz M."/>
            <person name="Spormann A.M."/>
            <person name="Op den Camp H."/>
            <person name="Overmann J."/>
            <person name="Amann R."/>
            <person name="Jetten M.S.M."/>
            <person name="Mascher T."/>
            <person name="Medema M.H."/>
            <person name="Devos D.P."/>
            <person name="Kaster A.-K."/>
            <person name="Ovreas L."/>
            <person name="Rohde M."/>
            <person name="Galperin M.Y."/>
            <person name="Jogler C."/>
        </authorList>
    </citation>
    <scope>NUCLEOTIDE SEQUENCE [LARGE SCALE GENOMIC DNA]</scope>
    <source>
        <strain evidence="14 15">Pan181</strain>
    </source>
</reference>
<organism evidence="14 15">
    <name type="scientific">Aeoliella mucimassa</name>
    <dbReference type="NCBI Taxonomy" id="2527972"/>
    <lineage>
        <taxon>Bacteria</taxon>
        <taxon>Pseudomonadati</taxon>
        <taxon>Planctomycetota</taxon>
        <taxon>Planctomycetia</taxon>
        <taxon>Pirellulales</taxon>
        <taxon>Lacipirellulaceae</taxon>
        <taxon>Aeoliella</taxon>
    </lineage>
</organism>
<gene>
    <name evidence="10 14" type="primary">hemE</name>
    <name evidence="14" type="ORF">Pan181_04390</name>
</gene>
<dbReference type="UniPathway" id="UPA00251">
    <property type="reaction ID" value="UER00321"/>
</dbReference>
<dbReference type="Gene3D" id="3.40.50.10090">
    <property type="match status" value="2"/>
</dbReference>
<dbReference type="EC" id="4.1.1.37" evidence="5 10"/>
<evidence type="ECO:0000256" key="11">
    <source>
        <dbReference type="RuleBase" id="RU004169"/>
    </source>
</evidence>
<comment type="caution">
    <text evidence="10">Lacks conserved residue(s) required for the propagation of feature annotation.</text>
</comment>
<dbReference type="Pfam" id="PF01208">
    <property type="entry name" value="URO-D"/>
    <property type="match status" value="1"/>
</dbReference>
<dbReference type="Proteomes" id="UP000315750">
    <property type="component" value="Chromosome"/>
</dbReference>
<comment type="function">
    <text evidence="10">Catalyzes the decarboxylation of four acetate groups of uroporphyrinogen-III to yield coproporphyrinogen-III.</text>
</comment>
<evidence type="ECO:0000313" key="15">
    <source>
        <dbReference type="Proteomes" id="UP000315750"/>
    </source>
</evidence>
<feature type="binding site" evidence="10">
    <location>
        <begin position="322"/>
        <end position="326"/>
    </location>
    <ligand>
        <name>substrate</name>
    </ligand>
</feature>
<comment type="subcellular location">
    <subcellularLocation>
        <location evidence="1">Cytoplasm</location>
        <location evidence="1">Cytosol</location>
    </subcellularLocation>
</comment>
<dbReference type="SUPFAM" id="SSF69618">
    <property type="entry name" value="HemD-like"/>
    <property type="match status" value="1"/>
</dbReference>
<dbReference type="InterPro" id="IPR006361">
    <property type="entry name" value="Uroporphyrinogen_deCO2ase_HemE"/>
</dbReference>
<dbReference type="InterPro" id="IPR003754">
    <property type="entry name" value="4pyrrol_synth_uPrphyn_synth"/>
</dbReference>
<dbReference type="PANTHER" id="PTHR21091">
    <property type="entry name" value="METHYLTETRAHYDROFOLATE:HOMOCYSTEINE METHYLTRANSFERASE RELATED"/>
    <property type="match status" value="1"/>
</dbReference>
<evidence type="ECO:0000256" key="2">
    <source>
        <dbReference type="ARBA" id="ARBA00004804"/>
    </source>
</evidence>
<evidence type="ECO:0000256" key="10">
    <source>
        <dbReference type="HAMAP-Rule" id="MF_00218"/>
    </source>
</evidence>
<dbReference type="GO" id="GO:0004852">
    <property type="term" value="F:uroporphyrinogen-III synthase activity"/>
    <property type="evidence" value="ECO:0007669"/>
    <property type="project" value="InterPro"/>
</dbReference>
<dbReference type="PANTHER" id="PTHR21091:SF169">
    <property type="entry name" value="UROPORPHYRINOGEN DECARBOXYLASE"/>
    <property type="match status" value="1"/>
</dbReference>
<feature type="binding site" evidence="10">
    <location>
        <position position="503"/>
    </location>
    <ligand>
        <name>substrate</name>
    </ligand>
</feature>
<comment type="pathway">
    <text evidence="2 10">Porphyrin-containing compound metabolism; protoporphyrin-IX biosynthesis; coproporphyrinogen-III from 5-aminolevulinate: step 4/4.</text>
</comment>
<evidence type="ECO:0000256" key="1">
    <source>
        <dbReference type="ARBA" id="ARBA00004514"/>
    </source>
</evidence>
<dbReference type="InterPro" id="IPR036108">
    <property type="entry name" value="4pyrrol_syn_uPrphyn_synt_sf"/>
</dbReference>
<dbReference type="KEGG" id="amuc:Pan181_04390"/>
<dbReference type="InterPro" id="IPR038071">
    <property type="entry name" value="UROD/MetE-like_sf"/>
</dbReference>
<dbReference type="EMBL" id="CP036278">
    <property type="protein sequence ID" value="QDU54259.1"/>
    <property type="molecule type" value="Genomic_DNA"/>
</dbReference>
<evidence type="ECO:0000259" key="12">
    <source>
        <dbReference type="PROSITE" id="PS00906"/>
    </source>
</evidence>
<proteinExistence type="inferred from homology"/>
<evidence type="ECO:0000259" key="13">
    <source>
        <dbReference type="PROSITE" id="PS00907"/>
    </source>
</evidence>
<feature type="binding site" evidence="10">
    <location>
        <position position="616"/>
    </location>
    <ligand>
        <name>substrate</name>
    </ligand>
</feature>
<sequence>MPDQSRNFAGLHVASFESRRADDMQRLIERAGGQAHVSPSMREVPNPDPRPAIEFANRLMTGQIDLFVLMTGVGTQHFVDQVERHVGKQRLLDAISDTTTLVRGPKPTAVLKQLGITPSLRVPEPNTWRELLNTLDASFPVANLTVGLQEYGVSNPSLIAGLEARGAKVDQLQVYTWDFPEDSAPLEANIRLLADGKLDIAMFTSANQVHNVLKMADDLGLADAVRQAARQTVFASIGPTCSDALRELELPVDFEASPPKMGILVNRLAEQSHELVARKQRVATLSTLTPPAEQADQPYQQSAFLKACRGEPTDYTPVWLMRQAGRYMPEYREVRAKVSFLELCRNPQLCSEVMCTAVEFLGVDAAIIFSDLLPILEPMGLDLEFAPGDGPVIHNPVREASDVDRVFDLESIDSLDYVMETVKQTRADLPADLPLIGFAGAPFTLASYAIEGGSSRNYLHTKTLMYRDRSAWDALLSRLARSVASYLNAQIAAGAQAVQLFDSWVGCLGPSDYNTYVAPHVKSLIASLTPGVPVIHFGTGNPELLKPMADAGGHVVGVDWRIDLDEAWQRVGHDRAVQGNLEPLVLLADRDTIRARTQQVLDQAAGRPGHIFNLGHGVLQQTPPDNARALVDMVHELSS</sequence>
<name>A0A518AHP7_9BACT</name>
<dbReference type="PROSITE" id="PS00906">
    <property type="entry name" value="UROD_1"/>
    <property type="match status" value="1"/>
</dbReference>
<comment type="similarity">
    <text evidence="3 10 11">Belongs to the uroporphyrinogen decarboxylase family.</text>
</comment>
<dbReference type="InterPro" id="IPR000257">
    <property type="entry name" value="Uroporphyrinogen_deCOase"/>
</dbReference>
<comment type="catalytic activity">
    <reaction evidence="10">
        <text>uroporphyrinogen III + 4 H(+) = coproporphyrinogen III + 4 CO2</text>
        <dbReference type="Rhea" id="RHEA:19865"/>
        <dbReference type="ChEBI" id="CHEBI:15378"/>
        <dbReference type="ChEBI" id="CHEBI:16526"/>
        <dbReference type="ChEBI" id="CHEBI:57308"/>
        <dbReference type="ChEBI" id="CHEBI:57309"/>
        <dbReference type="EC" id="4.1.1.37"/>
    </reaction>
</comment>
<evidence type="ECO:0000256" key="5">
    <source>
        <dbReference type="ARBA" id="ARBA00012288"/>
    </source>
</evidence>
<dbReference type="GO" id="GO:0004853">
    <property type="term" value="F:uroporphyrinogen decarboxylase activity"/>
    <property type="evidence" value="ECO:0007669"/>
    <property type="project" value="UniProtKB-UniRule"/>
</dbReference>
<comment type="subunit">
    <text evidence="4 10">Homodimer.</text>
</comment>
<dbReference type="HAMAP" id="MF_00218">
    <property type="entry name" value="URO_D"/>
    <property type="match status" value="1"/>
</dbReference>
<dbReference type="AlphaFoldDB" id="A0A518AHP7"/>
<dbReference type="Gene3D" id="3.20.20.210">
    <property type="match status" value="1"/>
</dbReference>
<keyword evidence="15" id="KW-1185">Reference proteome</keyword>
<keyword evidence="6 10" id="KW-0963">Cytoplasm</keyword>